<dbReference type="Pfam" id="PF07240">
    <property type="entry name" value="Turandot"/>
    <property type="match status" value="1"/>
</dbReference>
<gene>
    <name evidence="9" type="primary">TotX</name>
</gene>
<evidence type="ECO:0000256" key="3">
    <source>
        <dbReference type="ARBA" id="ARBA00022525"/>
    </source>
</evidence>
<comment type="subcellular location">
    <subcellularLocation>
        <location evidence="1">Secreted</location>
    </subcellularLocation>
</comment>
<evidence type="ECO:0000256" key="1">
    <source>
        <dbReference type="ARBA" id="ARBA00004613"/>
    </source>
</evidence>
<keyword evidence="6" id="KW-0391">Immunity</keyword>
<keyword evidence="5 7" id="KW-0732">Signal</keyword>
<evidence type="ECO:0000256" key="6">
    <source>
        <dbReference type="ARBA" id="ARBA00022859"/>
    </source>
</evidence>
<comment type="similarity">
    <text evidence="2">Belongs to the Turandot family.</text>
</comment>
<dbReference type="GeneID" id="121501878"/>
<dbReference type="Proteomes" id="UP001652661">
    <property type="component" value="Chromosome 3R"/>
</dbReference>
<protein>
    <submittedName>
        <fullName evidence="9">Protein Turandot X</fullName>
    </submittedName>
</protein>
<feature type="signal peptide" evidence="7">
    <location>
        <begin position="1"/>
        <end position="20"/>
    </location>
</feature>
<proteinExistence type="inferred from homology"/>
<feature type="chain" id="PRO_5047282286" evidence="7">
    <location>
        <begin position="21"/>
        <end position="131"/>
    </location>
</feature>
<accession>A0ABM3C4B8</accession>
<evidence type="ECO:0000256" key="7">
    <source>
        <dbReference type="SAM" id="SignalP"/>
    </source>
</evidence>
<evidence type="ECO:0000313" key="9">
    <source>
        <dbReference type="RefSeq" id="XP_041630333.1"/>
    </source>
</evidence>
<dbReference type="InterPro" id="IPR010825">
    <property type="entry name" value="Turandot"/>
</dbReference>
<evidence type="ECO:0000256" key="5">
    <source>
        <dbReference type="ARBA" id="ARBA00022729"/>
    </source>
</evidence>
<keyword evidence="3" id="KW-0964">Secreted</keyword>
<evidence type="ECO:0000256" key="2">
    <source>
        <dbReference type="ARBA" id="ARBA00010249"/>
    </source>
</evidence>
<name>A0ABM3C4B8_DROKI</name>
<keyword evidence="4" id="KW-0399">Innate immunity</keyword>
<reference evidence="9" key="1">
    <citation type="submission" date="2025-08" db="UniProtKB">
        <authorList>
            <consortium name="RefSeq"/>
        </authorList>
    </citation>
    <scope>IDENTIFICATION</scope>
    <source>
        <strain evidence="9">14028-0561.14</strain>
        <tissue evidence="9">Whole fly</tissue>
    </source>
</reference>
<evidence type="ECO:0000313" key="8">
    <source>
        <dbReference type="Proteomes" id="UP001652661"/>
    </source>
</evidence>
<keyword evidence="8" id="KW-1185">Reference proteome</keyword>
<evidence type="ECO:0000256" key="4">
    <source>
        <dbReference type="ARBA" id="ARBA00022588"/>
    </source>
</evidence>
<dbReference type="RefSeq" id="XP_041630333.1">
    <property type="nucleotide sequence ID" value="XM_041774399.2"/>
</dbReference>
<sequence length="131" mass="15274">MRVYFGCFVTLILYVLFSLGDPQYEADRNRILETFYGSNGTRVSWERNIQQLIDFYRRYPNAVPQSQADKQEFEQFIAEYNNTPTQLIDGVPRQGGVVSTVVAFLAGKLGFRYIYSLFTQKKNDEKKQLPH</sequence>
<organism evidence="8 9">
    <name type="scientific">Drosophila kikkawai</name>
    <name type="common">Fruit fly</name>
    <dbReference type="NCBI Taxonomy" id="30033"/>
    <lineage>
        <taxon>Eukaryota</taxon>
        <taxon>Metazoa</taxon>
        <taxon>Ecdysozoa</taxon>
        <taxon>Arthropoda</taxon>
        <taxon>Hexapoda</taxon>
        <taxon>Insecta</taxon>
        <taxon>Pterygota</taxon>
        <taxon>Neoptera</taxon>
        <taxon>Endopterygota</taxon>
        <taxon>Diptera</taxon>
        <taxon>Brachycera</taxon>
        <taxon>Muscomorpha</taxon>
        <taxon>Ephydroidea</taxon>
        <taxon>Drosophilidae</taxon>
        <taxon>Drosophila</taxon>
        <taxon>Sophophora</taxon>
    </lineage>
</organism>